<dbReference type="EMBL" id="CALSDN010000003">
    <property type="protein sequence ID" value="CAH6720374.1"/>
    <property type="molecule type" value="Genomic_DNA"/>
</dbReference>
<sequence length="232" mass="26161">MNQIKNSTLIIPCVSIGNVPQLTVDLLVHNLEFKKLCSLNDEFLYPFLSPIDQLPNDSPSSDLSTSLELYYSEKHNLSLIQQRSPIIPGFVQLFYKKIQQLIVENDISRVFILDSGDLGLIDNVGDNIKVFSNDLTKSIESLSISSQDAIKPLDKKTYDNSKIVKYFDLNVEVVVLSIYVYEGENFNEAITLGNKLLTYLSIEETKWNTPVSWQGVYGDKPVPISMEEGIFG</sequence>
<accession>A0ACA9Y5X0</accession>
<organism evidence="1 2">
    <name type="scientific">[Candida] jaroonii</name>
    <dbReference type="NCBI Taxonomy" id="467808"/>
    <lineage>
        <taxon>Eukaryota</taxon>
        <taxon>Fungi</taxon>
        <taxon>Dikarya</taxon>
        <taxon>Ascomycota</taxon>
        <taxon>Saccharomycotina</taxon>
        <taxon>Pichiomycetes</taxon>
        <taxon>Debaryomycetaceae</taxon>
        <taxon>Yamadazyma</taxon>
    </lineage>
</organism>
<evidence type="ECO:0000313" key="1">
    <source>
        <dbReference type="EMBL" id="CAH6720374.1"/>
    </source>
</evidence>
<comment type="caution">
    <text evidence="1">The sequence shown here is derived from an EMBL/GenBank/DDBJ whole genome shotgun (WGS) entry which is preliminary data.</text>
</comment>
<protein>
    <submittedName>
        <fullName evidence="1">Proteasome assembly chaperone 2</fullName>
    </submittedName>
</protein>
<keyword evidence="2" id="KW-1185">Reference proteome</keyword>
<gene>
    <name evidence="1" type="ORF">CLIB1444_03S10484</name>
</gene>
<keyword evidence="1" id="KW-0647">Proteasome</keyword>
<dbReference type="Proteomes" id="UP001152531">
    <property type="component" value="Unassembled WGS sequence"/>
</dbReference>
<name>A0ACA9Y5X0_9ASCO</name>
<evidence type="ECO:0000313" key="2">
    <source>
        <dbReference type="Proteomes" id="UP001152531"/>
    </source>
</evidence>
<reference evidence="1" key="1">
    <citation type="submission" date="2022-06" db="EMBL/GenBank/DDBJ databases">
        <authorList>
            <person name="Legras J.-L."/>
            <person name="Devillers H."/>
            <person name="Grondin C."/>
        </authorList>
    </citation>
    <scope>NUCLEOTIDE SEQUENCE</scope>
    <source>
        <strain evidence="1">CLIB 1444</strain>
    </source>
</reference>
<proteinExistence type="predicted"/>